<dbReference type="PANTHER" id="PTHR43615:SF1">
    <property type="entry name" value="PPDK_N DOMAIN-CONTAINING PROTEIN"/>
    <property type="match status" value="1"/>
</dbReference>
<gene>
    <name evidence="3" type="ORF">FB564_3393</name>
</gene>
<dbReference type="InterPro" id="IPR002192">
    <property type="entry name" value="PPDK_AMP/ATP-bd"/>
</dbReference>
<dbReference type="InterPro" id="IPR008279">
    <property type="entry name" value="PEP-util_enz_mobile_dom"/>
</dbReference>
<feature type="domain" description="Pyruvate phosphate dikinase AMP/ATP-binding" evidence="2">
    <location>
        <begin position="16"/>
        <end position="307"/>
    </location>
</feature>
<dbReference type="Gene3D" id="3.30.470.20">
    <property type="entry name" value="ATP-grasp fold, B domain"/>
    <property type="match status" value="1"/>
</dbReference>
<sequence>MSTVASETDVTKWRAMGAKASNLAAMRSLGVHVPRWSAVSSDVFTAFLEHVEGIDVLLTQGTEEPERVAAEVTRRMRATVIPDHLADPIHAAYQAAGGGRVAVRSSGLEEDGDKYSFAGQFDTFLNVSEADEVLDRVKDCWASAFSARSLTYRLRNGLPLRATGMGVLIQQMVRSEVSGVMFTADPATGAGDRYVVSAVYGLGEGIVSGAVDADTVTLEAATGTVLETELGDKSERYEPAAGGGVEAIEVPDADRAQLSLDRIDLGTLWEAGRAISDAFGAPQDIEWAVADGQLWILQSRPITTVPTTSRPVGELRIWDNSNIVESFRGITSPLTFTFASTVYGAVYESYARSLRVPEKQLAQMHEWLPALLGNFHGRVYYNLVNWYRLQRIAPFYDVNRKLLEVAMGVDEALPDEIAEGLYPYEFDSAWQRRRARVVTYTTFFWKYLRMDRDVTRFVAYFYEQYAIFDKRDYAAMPADEVYRAFQDLIRSLNRRWGPMQMLDSTILLSMGILTMLGRRWLPHAPEWLTWAAARPGADVESAEPARELAALAATVKADDELRRLVTETDPAAIPDALAAAGHTTLLAAVDAYVEAHGYRSPDELKLEVPDLHEDPSSLYLMLRDALQAPPETASGDSAQEYLDQHLRGPRRWIYELTRRKVSRSLAARERLRFCRTKAFGSAKRMLRALGRHLQQVGAIERFEDVFLLRLDELTGAYEGKIAHDELRDIVAARRRTQERQETMSAPPRFRTYGAPYWEGNLEAAGWSVGRATRTGVGELHGTPSSPGVTTGRVVVTTRPQDVNGGIIVAYSTDPGWVAALPSATGLIIERGSPLTHVAIVARELGVPTIVKAKGATQELETGMTVRMDGGTGTITILNDTDGTSA</sequence>
<protein>
    <submittedName>
        <fullName evidence="3">Pyruvate,water dikinase</fullName>
    </submittedName>
</protein>
<dbReference type="SUPFAM" id="SSF56059">
    <property type="entry name" value="Glutathione synthetase ATP-binding domain-like"/>
    <property type="match status" value="1"/>
</dbReference>
<dbReference type="GeneID" id="93772591"/>
<keyword evidence="3" id="KW-0418">Kinase</keyword>
<evidence type="ECO:0000259" key="2">
    <source>
        <dbReference type="Pfam" id="PF01326"/>
    </source>
</evidence>
<organism evidence="3 4">
    <name type="scientific">Salinispora arenicola</name>
    <dbReference type="NCBI Taxonomy" id="168697"/>
    <lineage>
        <taxon>Bacteria</taxon>
        <taxon>Bacillati</taxon>
        <taxon>Actinomycetota</taxon>
        <taxon>Actinomycetes</taxon>
        <taxon>Micromonosporales</taxon>
        <taxon>Micromonosporaceae</taxon>
        <taxon>Salinispora</taxon>
    </lineage>
</organism>
<keyword evidence="3" id="KW-0808">Transferase</keyword>
<dbReference type="Pfam" id="PF01326">
    <property type="entry name" value="PPDK_N"/>
    <property type="match status" value="1"/>
</dbReference>
<dbReference type="InterPro" id="IPR036637">
    <property type="entry name" value="Phosphohistidine_dom_sf"/>
</dbReference>
<dbReference type="InterPro" id="IPR013815">
    <property type="entry name" value="ATP_grasp_subdomain_1"/>
</dbReference>
<dbReference type="GO" id="GO:0005524">
    <property type="term" value="F:ATP binding"/>
    <property type="evidence" value="ECO:0007669"/>
    <property type="project" value="InterPro"/>
</dbReference>
<dbReference type="NCBIfam" id="NF004881">
    <property type="entry name" value="PRK06241.2-2"/>
    <property type="match status" value="1"/>
</dbReference>
<keyword evidence="3" id="KW-0670">Pyruvate</keyword>
<dbReference type="AlphaFoldDB" id="A0A542XQY3"/>
<dbReference type="SUPFAM" id="SSF52009">
    <property type="entry name" value="Phosphohistidine domain"/>
    <property type="match status" value="1"/>
</dbReference>
<feature type="domain" description="PEP-utilising enzyme mobile" evidence="1">
    <location>
        <begin position="804"/>
        <end position="872"/>
    </location>
</feature>
<reference evidence="3 4" key="1">
    <citation type="submission" date="2019-06" db="EMBL/GenBank/DDBJ databases">
        <title>Sequencing the genomes of 1000 actinobacteria strains.</title>
        <authorList>
            <person name="Klenk H.-P."/>
        </authorList>
    </citation>
    <scope>NUCLEOTIDE SEQUENCE [LARGE SCALE GENOMIC DNA]</scope>
    <source>
        <strain evidence="3 4">DSM 44819</strain>
    </source>
</reference>
<accession>A0A542XQY3</accession>
<dbReference type="RefSeq" id="WP_018802168.1">
    <property type="nucleotide sequence ID" value="NZ_BOQM01000046.1"/>
</dbReference>
<comment type="caution">
    <text evidence="3">The sequence shown here is derived from an EMBL/GenBank/DDBJ whole genome shotgun (WGS) entry which is preliminary data.</text>
</comment>
<evidence type="ECO:0000313" key="3">
    <source>
        <dbReference type="EMBL" id="TQL38202.1"/>
    </source>
</evidence>
<dbReference type="GO" id="GO:0016301">
    <property type="term" value="F:kinase activity"/>
    <property type="evidence" value="ECO:0007669"/>
    <property type="project" value="UniProtKB-KW"/>
</dbReference>
<evidence type="ECO:0000313" key="4">
    <source>
        <dbReference type="Proteomes" id="UP000315983"/>
    </source>
</evidence>
<dbReference type="EMBL" id="VFOL01000001">
    <property type="protein sequence ID" value="TQL38202.1"/>
    <property type="molecule type" value="Genomic_DNA"/>
</dbReference>
<dbReference type="Gene3D" id="3.30.1490.20">
    <property type="entry name" value="ATP-grasp fold, A domain"/>
    <property type="match status" value="1"/>
</dbReference>
<proteinExistence type="predicted"/>
<dbReference type="Gene3D" id="3.50.30.10">
    <property type="entry name" value="Phosphohistidine domain"/>
    <property type="match status" value="1"/>
</dbReference>
<evidence type="ECO:0000259" key="1">
    <source>
        <dbReference type="Pfam" id="PF00391"/>
    </source>
</evidence>
<dbReference type="PANTHER" id="PTHR43615">
    <property type="entry name" value="PHOSPHOENOLPYRUVATE SYNTHASE-RELATED"/>
    <property type="match status" value="1"/>
</dbReference>
<dbReference type="InterPro" id="IPR051549">
    <property type="entry name" value="PEP_Utilizing_Enz"/>
</dbReference>
<dbReference type="Pfam" id="PF00391">
    <property type="entry name" value="PEP-utilizers"/>
    <property type="match status" value="1"/>
</dbReference>
<dbReference type="Proteomes" id="UP000315983">
    <property type="component" value="Unassembled WGS sequence"/>
</dbReference>
<name>A0A542XQY3_SALAC</name>